<reference evidence="6 7" key="1">
    <citation type="journal article" date="2014" name="Nat. Commun.">
        <title>Klebsormidium flaccidum genome reveals primary factors for plant terrestrial adaptation.</title>
        <authorList>
            <person name="Hori K."/>
            <person name="Maruyama F."/>
            <person name="Fujisawa T."/>
            <person name="Togashi T."/>
            <person name="Yamamoto N."/>
            <person name="Seo M."/>
            <person name="Sato S."/>
            <person name="Yamada T."/>
            <person name="Mori H."/>
            <person name="Tajima N."/>
            <person name="Moriyama T."/>
            <person name="Ikeuchi M."/>
            <person name="Watanabe M."/>
            <person name="Wada H."/>
            <person name="Kobayashi K."/>
            <person name="Saito M."/>
            <person name="Masuda T."/>
            <person name="Sasaki-Sekimoto Y."/>
            <person name="Mashiguchi K."/>
            <person name="Awai K."/>
            <person name="Shimojima M."/>
            <person name="Masuda S."/>
            <person name="Iwai M."/>
            <person name="Nobusawa T."/>
            <person name="Narise T."/>
            <person name="Kondo S."/>
            <person name="Saito H."/>
            <person name="Sato R."/>
            <person name="Murakawa M."/>
            <person name="Ihara Y."/>
            <person name="Oshima-Yamada Y."/>
            <person name="Ohtaka K."/>
            <person name="Satoh M."/>
            <person name="Sonobe K."/>
            <person name="Ishii M."/>
            <person name="Ohtani R."/>
            <person name="Kanamori-Sato M."/>
            <person name="Honoki R."/>
            <person name="Miyazaki D."/>
            <person name="Mochizuki H."/>
            <person name="Umetsu J."/>
            <person name="Higashi K."/>
            <person name="Shibata D."/>
            <person name="Kamiya Y."/>
            <person name="Sato N."/>
            <person name="Nakamura Y."/>
            <person name="Tabata S."/>
            <person name="Ida S."/>
            <person name="Kurokawa K."/>
            <person name="Ohta H."/>
        </authorList>
    </citation>
    <scope>NUCLEOTIDE SEQUENCE [LARGE SCALE GENOMIC DNA]</scope>
    <source>
        <strain evidence="6 7">NIES-2285</strain>
    </source>
</reference>
<dbReference type="SUPFAM" id="SSF50630">
    <property type="entry name" value="Acid proteases"/>
    <property type="match status" value="1"/>
</dbReference>
<keyword evidence="6" id="KW-0378">Hydrolase</keyword>
<evidence type="ECO:0000313" key="6">
    <source>
        <dbReference type="EMBL" id="GAQ86090.1"/>
    </source>
</evidence>
<evidence type="ECO:0000256" key="1">
    <source>
        <dbReference type="ARBA" id="ARBA00007447"/>
    </source>
</evidence>
<dbReference type="InterPro" id="IPR021109">
    <property type="entry name" value="Peptidase_aspartic_dom_sf"/>
</dbReference>
<gene>
    <name evidence="6" type="ORF">KFL_002700090</name>
</gene>
<feature type="active site" evidence="2">
    <location>
        <position position="212"/>
    </location>
</feature>
<dbReference type="GO" id="GO:0004190">
    <property type="term" value="F:aspartic-type endopeptidase activity"/>
    <property type="evidence" value="ECO:0007669"/>
    <property type="project" value="InterPro"/>
</dbReference>
<keyword evidence="6" id="KW-0645">Protease</keyword>
<dbReference type="OMA" id="CIGRIDG"/>
<feature type="disulfide bond" evidence="3">
    <location>
        <begin position="225"/>
        <end position="253"/>
    </location>
</feature>
<dbReference type="InterPro" id="IPR034164">
    <property type="entry name" value="Pepsin-like_dom"/>
</dbReference>
<keyword evidence="7" id="KW-1185">Reference proteome</keyword>
<dbReference type="STRING" id="105231.A0A1Y1I564"/>
<dbReference type="Proteomes" id="UP000054558">
    <property type="component" value="Unassembled WGS sequence"/>
</dbReference>
<feature type="compositionally biased region" description="Pro residues" evidence="4">
    <location>
        <begin position="478"/>
        <end position="492"/>
    </location>
</feature>
<dbReference type="PANTHER" id="PTHR13683:SF817">
    <property type="entry name" value="OS07G0592200 PROTEIN"/>
    <property type="match status" value="1"/>
</dbReference>
<protein>
    <submittedName>
        <fullName evidence="6">Aspartyl protease-like protein</fullName>
    </submittedName>
</protein>
<feature type="region of interest" description="Disordered" evidence="4">
    <location>
        <begin position="473"/>
        <end position="493"/>
    </location>
</feature>
<dbReference type="InterPro" id="IPR033121">
    <property type="entry name" value="PEPTIDASE_A1"/>
</dbReference>
<evidence type="ECO:0000313" key="7">
    <source>
        <dbReference type="Proteomes" id="UP000054558"/>
    </source>
</evidence>
<dbReference type="CDD" id="cd05471">
    <property type="entry name" value="pepsin_like"/>
    <property type="match status" value="1"/>
</dbReference>
<dbReference type="PANTHER" id="PTHR13683">
    <property type="entry name" value="ASPARTYL PROTEASES"/>
    <property type="match status" value="1"/>
</dbReference>
<evidence type="ECO:0000256" key="3">
    <source>
        <dbReference type="PIRSR" id="PIRSR601461-2"/>
    </source>
</evidence>
<dbReference type="PROSITE" id="PS51767">
    <property type="entry name" value="PEPTIDASE_A1"/>
    <property type="match status" value="1"/>
</dbReference>
<feature type="active site" evidence="2">
    <location>
        <position position="438"/>
    </location>
</feature>
<proteinExistence type="inferred from homology"/>
<evidence type="ECO:0000256" key="2">
    <source>
        <dbReference type="PIRSR" id="PIRSR601461-1"/>
    </source>
</evidence>
<name>A0A1Y1I564_KLENI</name>
<organism evidence="6 7">
    <name type="scientific">Klebsormidium nitens</name>
    <name type="common">Green alga</name>
    <name type="synonym">Ulothrix nitens</name>
    <dbReference type="NCBI Taxonomy" id="105231"/>
    <lineage>
        <taxon>Eukaryota</taxon>
        <taxon>Viridiplantae</taxon>
        <taxon>Streptophyta</taxon>
        <taxon>Klebsormidiophyceae</taxon>
        <taxon>Klebsormidiales</taxon>
        <taxon>Klebsormidiaceae</taxon>
        <taxon>Klebsormidium</taxon>
    </lineage>
</organism>
<accession>A0A1Y1I564</accession>
<dbReference type="EMBL" id="DF237219">
    <property type="protein sequence ID" value="GAQ86090.1"/>
    <property type="molecule type" value="Genomic_DNA"/>
</dbReference>
<dbReference type="InterPro" id="IPR001461">
    <property type="entry name" value="Aspartic_peptidase_A1"/>
</dbReference>
<dbReference type="OrthoDB" id="2747330at2759"/>
<dbReference type="Gene3D" id="2.40.70.10">
    <property type="entry name" value="Acid Proteases"/>
    <property type="match status" value="2"/>
</dbReference>
<evidence type="ECO:0000256" key="4">
    <source>
        <dbReference type="SAM" id="MobiDB-lite"/>
    </source>
</evidence>
<keyword evidence="3" id="KW-1015">Disulfide bond</keyword>
<dbReference type="AlphaFoldDB" id="A0A1Y1I564"/>
<dbReference type="PRINTS" id="PR00792">
    <property type="entry name" value="PEPSIN"/>
</dbReference>
<dbReference type="InterPro" id="IPR032861">
    <property type="entry name" value="TAXi_N"/>
</dbReference>
<evidence type="ECO:0000259" key="5">
    <source>
        <dbReference type="PROSITE" id="PS51767"/>
    </source>
</evidence>
<sequence>MHNLCGGGRFWILGLTCMFFAKVTNLTTLRGTAAEGSQESGSMTFSPGTLVYLSTLMLVVLAGGVEAARDPHQRQAGAREGSWPPRFAGHVKDIASADTLYHELGHSHSEHIPQEEGSTRWFTRRSDILGGRPLATVTYVLEAVKRFERRHASAFGKAPERTRRRHLLASTLPLGANPNATALQGELDVDSLYWATLKLGTPPTQTATVQIDSGSDLLWIQCHECGNYCVPTKVVPYRSSASSTATYAACSQCPSLNATLCPVGQCSIACTRSGMSAPSPSNVCQSVYGYGDNSQVLFNVQSDMITFSQLGGTTLGTPITFGCDIAETPGLITNSKVNGLAGLGRSNLSIPSQLYAAGKIKQDSFSVCLGGFEGGGALLFGNDTMPPQAMVYTPMGNGSLDTLYNATMTSVTVGNVTLNASAAAFYNGSNDRPDAIFDTGSDLIALPSLLYNAIFAQLNKSVTLPPVSFNTLLNGGTPPTPSPPPAPAPPGSTPSFANSLGFPTCYQLDAALATSRAPYDANTNFPLLSFTFPGNASLVLHPDDYVQFIILEDPLKSTRVTPAYLVYGCPFIFNTYGGYSLLGDYAMRNHYFTFDRTRQLIGFAALNCSTYQPRSSSALIAF</sequence>
<dbReference type="GO" id="GO:0006508">
    <property type="term" value="P:proteolysis"/>
    <property type="evidence" value="ECO:0007669"/>
    <property type="project" value="UniProtKB-KW"/>
</dbReference>
<comment type="similarity">
    <text evidence="1">Belongs to the peptidase A1 family.</text>
</comment>
<dbReference type="Pfam" id="PF14543">
    <property type="entry name" value="TAXi_N"/>
    <property type="match status" value="1"/>
</dbReference>
<feature type="domain" description="Peptidase A1" evidence="5">
    <location>
        <begin position="193"/>
        <end position="604"/>
    </location>
</feature>